<keyword evidence="4" id="KW-1185">Reference proteome</keyword>
<dbReference type="InterPro" id="IPR006076">
    <property type="entry name" value="FAD-dep_OxRdtase"/>
</dbReference>
<evidence type="ECO:0000313" key="3">
    <source>
        <dbReference type="EMBL" id="MDK3018756.1"/>
    </source>
</evidence>
<dbReference type="EMBL" id="JASNJD010000009">
    <property type="protein sequence ID" value="MDK3018756.1"/>
    <property type="molecule type" value="Genomic_DNA"/>
</dbReference>
<dbReference type="InterPro" id="IPR036188">
    <property type="entry name" value="FAD/NAD-bd_sf"/>
</dbReference>
<dbReference type="Gene3D" id="3.50.50.60">
    <property type="entry name" value="FAD/NAD(P)-binding domain"/>
    <property type="match status" value="2"/>
</dbReference>
<sequence>MAVALSEPAAGGGDVIVLGAGIVGLSTALSLRRRGFGVRLLDAGRPGAGCSFGNAGMIQVGSSLPLAMPGLLSQLPRMLTDPEGPLSLRWGHLPALLPWGRKLVRNMRPEAVARNEAALAALLRQAQAAYRRLTGDTPAAEVFRPRGELYVVRSAAAFAGYSTKIEICRRNGVAVEVLGREDIHALEPLLAPDYSHGIYLPGSSYVVDPQLLSTRLFEQFLAEGGDFETVEIRRGGRDAEGRPQLTGADGRRFGADRLVVATGAAARSVSGWFGRPLPIEPMRGYHVTLPLGDQAVSGPVIEGEMNIAVTPMLTGNRIAGTLEFAGSGGAPNWRRAEMLMPMACRMIPSLTARIETRWSGDRPGTPDSVPVIGPRAGDDRIWYACGHGMLGLTLGARTGELIAAAMAGDAQAAAALAATSPDRF</sequence>
<dbReference type="RefSeq" id="WP_284481562.1">
    <property type="nucleotide sequence ID" value="NZ_JASNJD010000009.1"/>
</dbReference>
<dbReference type="PANTHER" id="PTHR13847">
    <property type="entry name" value="SARCOSINE DEHYDROGENASE-RELATED"/>
    <property type="match status" value="1"/>
</dbReference>
<dbReference type="Proteomes" id="UP001243757">
    <property type="component" value="Unassembled WGS sequence"/>
</dbReference>
<accession>A0ABT7F2C5</accession>
<dbReference type="PANTHER" id="PTHR13847:SF289">
    <property type="entry name" value="GLYCINE OXIDASE"/>
    <property type="match status" value="1"/>
</dbReference>
<organism evidence="3 4">
    <name type="scientific">Pseudodonghicola flavimaris</name>
    <dbReference type="NCBI Taxonomy" id="3050036"/>
    <lineage>
        <taxon>Bacteria</taxon>
        <taxon>Pseudomonadati</taxon>
        <taxon>Pseudomonadota</taxon>
        <taxon>Alphaproteobacteria</taxon>
        <taxon>Rhodobacterales</taxon>
        <taxon>Paracoccaceae</taxon>
        <taxon>Pseudodonghicola</taxon>
    </lineage>
</organism>
<dbReference type="SUPFAM" id="SSF51905">
    <property type="entry name" value="FAD/NAD(P)-binding domain"/>
    <property type="match status" value="1"/>
</dbReference>
<evidence type="ECO:0000313" key="4">
    <source>
        <dbReference type="Proteomes" id="UP001243757"/>
    </source>
</evidence>
<gene>
    <name evidence="3" type="ORF">QO033_13815</name>
</gene>
<dbReference type="SUPFAM" id="SSF54373">
    <property type="entry name" value="FAD-linked reductases, C-terminal domain"/>
    <property type="match status" value="1"/>
</dbReference>
<evidence type="ECO:0000259" key="2">
    <source>
        <dbReference type="Pfam" id="PF01266"/>
    </source>
</evidence>
<evidence type="ECO:0000256" key="1">
    <source>
        <dbReference type="ARBA" id="ARBA00023002"/>
    </source>
</evidence>
<protein>
    <submittedName>
        <fullName evidence="3">FAD-dependent oxidoreductase</fullName>
    </submittedName>
</protein>
<comment type="caution">
    <text evidence="3">The sequence shown here is derived from an EMBL/GenBank/DDBJ whole genome shotgun (WGS) entry which is preliminary data.</text>
</comment>
<name>A0ABT7F2C5_9RHOB</name>
<keyword evidence="1" id="KW-0560">Oxidoreductase</keyword>
<dbReference type="Pfam" id="PF01266">
    <property type="entry name" value="DAO"/>
    <property type="match status" value="1"/>
</dbReference>
<reference evidence="3 4" key="1">
    <citation type="submission" date="2023-05" db="EMBL/GenBank/DDBJ databases">
        <title>Pseudodonghicola sp. nov.</title>
        <authorList>
            <person name="Huang J."/>
        </authorList>
    </citation>
    <scope>NUCLEOTIDE SEQUENCE [LARGE SCALE GENOMIC DNA]</scope>
    <source>
        <strain evidence="3 4">IC7</strain>
    </source>
</reference>
<feature type="domain" description="FAD dependent oxidoreductase" evidence="2">
    <location>
        <begin position="14"/>
        <end position="404"/>
    </location>
</feature>
<proteinExistence type="predicted"/>
<dbReference type="Gene3D" id="3.30.9.10">
    <property type="entry name" value="D-Amino Acid Oxidase, subunit A, domain 2"/>
    <property type="match status" value="1"/>
</dbReference>